<evidence type="ECO:0000256" key="1">
    <source>
        <dbReference type="ARBA" id="ARBA00011073"/>
    </source>
</evidence>
<dbReference type="RefSeq" id="WP_377722364.1">
    <property type="nucleotide sequence ID" value="NZ_JBHSAM010000036.1"/>
</dbReference>
<dbReference type="PANTHER" id="PTHR43806:SF11">
    <property type="entry name" value="CEREVISIN-RELATED"/>
    <property type="match status" value="1"/>
</dbReference>
<keyword evidence="11" id="KW-1185">Reference proteome</keyword>
<proteinExistence type="inferred from homology"/>
<dbReference type="EMBL" id="JBHSAM010000036">
    <property type="protein sequence ID" value="MFC4103799.1"/>
    <property type="molecule type" value="Genomic_DNA"/>
</dbReference>
<dbReference type="PROSITE" id="PS00137">
    <property type="entry name" value="SUBTILASE_HIS"/>
    <property type="match status" value="1"/>
</dbReference>
<evidence type="ECO:0000313" key="11">
    <source>
        <dbReference type="Proteomes" id="UP001595715"/>
    </source>
</evidence>
<comment type="similarity">
    <text evidence="1 6 7">Belongs to the peptidase S8 family.</text>
</comment>
<evidence type="ECO:0000256" key="7">
    <source>
        <dbReference type="RuleBase" id="RU003355"/>
    </source>
</evidence>
<dbReference type="InterPro" id="IPR023828">
    <property type="entry name" value="Peptidase_S8_Ser-AS"/>
</dbReference>
<evidence type="ECO:0000256" key="3">
    <source>
        <dbReference type="ARBA" id="ARBA00022723"/>
    </source>
</evidence>
<dbReference type="InterPro" id="IPR034202">
    <property type="entry name" value="Subtilisin_Carlsberg-like"/>
</dbReference>
<dbReference type="Gene3D" id="3.40.50.200">
    <property type="entry name" value="Peptidase S8/S53 domain"/>
    <property type="match status" value="1"/>
</dbReference>
<protein>
    <submittedName>
        <fullName evidence="10">S8 family peptidase</fullName>
    </submittedName>
</protein>
<accession>A0ABV8KCS7</accession>
<feature type="domain" description="Peptidase S8/S53" evidence="9">
    <location>
        <begin position="140"/>
        <end position="378"/>
    </location>
</feature>
<dbReference type="CDD" id="cd07477">
    <property type="entry name" value="Peptidases_S8_Subtilisin_subset"/>
    <property type="match status" value="1"/>
</dbReference>
<comment type="caution">
    <text evidence="10">The sequence shown here is derived from an EMBL/GenBank/DDBJ whole genome shotgun (WGS) entry which is preliminary data.</text>
</comment>
<keyword evidence="5 6" id="KW-0720">Serine protease</keyword>
<dbReference type="InterPro" id="IPR000209">
    <property type="entry name" value="Peptidase_S8/S53_dom"/>
</dbReference>
<feature type="compositionally biased region" description="Low complexity" evidence="8">
    <location>
        <begin position="93"/>
        <end position="107"/>
    </location>
</feature>
<evidence type="ECO:0000256" key="2">
    <source>
        <dbReference type="ARBA" id="ARBA00022670"/>
    </source>
</evidence>
<feature type="region of interest" description="Disordered" evidence="8">
    <location>
        <begin position="93"/>
        <end position="115"/>
    </location>
</feature>
<evidence type="ECO:0000256" key="5">
    <source>
        <dbReference type="ARBA" id="ARBA00022825"/>
    </source>
</evidence>
<feature type="active site" description="Charge relay system" evidence="6">
    <location>
        <position position="146"/>
    </location>
</feature>
<dbReference type="Proteomes" id="UP001595715">
    <property type="component" value="Unassembled WGS sequence"/>
</dbReference>
<dbReference type="InterPro" id="IPR015500">
    <property type="entry name" value="Peptidase_S8_subtilisin-rel"/>
</dbReference>
<feature type="active site" description="Charge relay system" evidence="6">
    <location>
        <position position="175"/>
    </location>
</feature>
<organism evidence="10 11">
    <name type="scientific">Paenibacillus xanthanilyticus</name>
    <dbReference type="NCBI Taxonomy" id="1783531"/>
    <lineage>
        <taxon>Bacteria</taxon>
        <taxon>Bacillati</taxon>
        <taxon>Bacillota</taxon>
        <taxon>Bacilli</taxon>
        <taxon>Bacillales</taxon>
        <taxon>Paenibacillaceae</taxon>
        <taxon>Paenibacillus</taxon>
    </lineage>
</organism>
<keyword evidence="3" id="KW-0479">Metal-binding</keyword>
<evidence type="ECO:0000313" key="10">
    <source>
        <dbReference type="EMBL" id="MFC4103799.1"/>
    </source>
</evidence>
<dbReference type="PRINTS" id="PR00723">
    <property type="entry name" value="SUBTILISIN"/>
</dbReference>
<keyword evidence="4 6" id="KW-0378">Hydrolase</keyword>
<sequence length="398" mass="41748">MPSAANLIVGCSSAPSASGAERMLIRFVHRKHYEACLAELKAIGFRTLKMLPYSRLISAHVDPARKQAIAALKRHPHVHSVEADGRAAAHALASPLRSARPARSASVRADHPRKRKSPIPWNVCRVQAPAVWPLTKGACVKVAILDTGIGPNPDLRVAGGINTITGGSYRDDNGHGTHVAGIAAARGAKGRQFGVAPRAALYAVKVLDATGSGYISDIIDGIEWCIRNRMQVINMSFGLLGGESPALHAAIRQAYKRGIVLVASAGNNGPFNPALDAPASYPQTLAVAASTRSNRIAPYSSRGKRLLITAPGNLIRSTKPGDGYAIMSGTSMAAPHVAGGAALLLARYPGIGPKSLACKLRRAARMLPGYSTRAQGAGLLQLARAAGAGKPCRKRKRP</sequence>
<evidence type="ECO:0000259" key="9">
    <source>
        <dbReference type="Pfam" id="PF00082"/>
    </source>
</evidence>
<dbReference type="PROSITE" id="PS00138">
    <property type="entry name" value="SUBTILASE_SER"/>
    <property type="match status" value="1"/>
</dbReference>
<evidence type="ECO:0000256" key="6">
    <source>
        <dbReference type="PROSITE-ProRule" id="PRU01240"/>
    </source>
</evidence>
<reference evidence="11" key="1">
    <citation type="journal article" date="2019" name="Int. J. Syst. Evol. Microbiol.">
        <title>The Global Catalogue of Microorganisms (GCM) 10K type strain sequencing project: providing services to taxonomists for standard genome sequencing and annotation.</title>
        <authorList>
            <consortium name="The Broad Institute Genomics Platform"/>
            <consortium name="The Broad Institute Genome Sequencing Center for Infectious Disease"/>
            <person name="Wu L."/>
            <person name="Ma J."/>
        </authorList>
    </citation>
    <scope>NUCLEOTIDE SEQUENCE [LARGE SCALE GENOMIC DNA]</scope>
    <source>
        <strain evidence="11">IBRC-M 10987</strain>
    </source>
</reference>
<gene>
    <name evidence="10" type="ORF">ACFOZ8_29680</name>
</gene>
<evidence type="ECO:0000256" key="8">
    <source>
        <dbReference type="SAM" id="MobiDB-lite"/>
    </source>
</evidence>
<dbReference type="PROSITE" id="PS00136">
    <property type="entry name" value="SUBTILASE_ASP"/>
    <property type="match status" value="1"/>
</dbReference>
<keyword evidence="2 6" id="KW-0645">Protease</keyword>
<dbReference type="InterPro" id="IPR050131">
    <property type="entry name" value="Peptidase_S8_subtilisin-like"/>
</dbReference>
<feature type="active site" description="Charge relay system" evidence="6">
    <location>
        <position position="331"/>
    </location>
</feature>
<dbReference type="PROSITE" id="PS51892">
    <property type="entry name" value="SUBTILASE"/>
    <property type="match status" value="1"/>
</dbReference>
<dbReference type="PANTHER" id="PTHR43806">
    <property type="entry name" value="PEPTIDASE S8"/>
    <property type="match status" value="1"/>
</dbReference>
<evidence type="ECO:0000256" key="4">
    <source>
        <dbReference type="ARBA" id="ARBA00022801"/>
    </source>
</evidence>
<dbReference type="SUPFAM" id="SSF52743">
    <property type="entry name" value="Subtilisin-like"/>
    <property type="match status" value="1"/>
</dbReference>
<dbReference type="InterPro" id="IPR036852">
    <property type="entry name" value="Peptidase_S8/S53_dom_sf"/>
</dbReference>
<dbReference type="InterPro" id="IPR022398">
    <property type="entry name" value="Peptidase_S8_His-AS"/>
</dbReference>
<dbReference type="Pfam" id="PF00082">
    <property type="entry name" value="Peptidase_S8"/>
    <property type="match status" value="1"/>
</dbReference>
<dbReference type="InterPro" id="IPR023827">
    <property type="entry name" value="Peptidase_S8_Asp-AS"/>
</dbReference>
<name>A0ABV8KCS7_9BACL</name>